<gene>
    <name evidence="3" type="ordered locus">Astex_3455</name>
</gene>
<dbReference type="STRING" id="573065.Astex_3455"/>
<keyword evidence="1" id="KW-0472">Membrane</keyword>
<evidence type="ECO:0000259" key="2">
    <source>
        <dbReference type="Pfam" id="PF14219"/>
    </source>
</evidence>
<feature type="transmembrane region" description="Helical" evidence="1">
    <location>
        <begin position="59"/>
        <end position="76"/>
    </location>
</feature>
<dbReference type="Pfam" id="PF14219">
    <property type="entry name" value="DUF4328"/>
    <property type="match status" value="1"/>
</dbReference>
<dbReference type="HOGENOM" id="CLU_1575301_0_0_5"/>
<reference evidence="4" key="1">
    <citation type="submission" date="2010-12" db="EMBL/GenBank/DDBJ databases">
        <title>Complete sequence of chromosome 2 of Asticcacaulis excentricus CB 48.</title>
        <authorList>
            <consortium name="US DOE Joint Genome Institute"/>
            <person name="Lucas S."/>
            <person name="Copeland A."/>
            <person name="Lapidus A."/>
            <person name="Cheng J.-F."/>
            <person name="Bruce D."/>
            <person name="Goodwin L."/>
            <person name="Pitluck S."/>
            <person name="Teshima H."/>
            <person name="Davenport K."/>
            <person name="Detter J.C."/>
            <person name="Han C."/>
            <person name="Tapia R."/>
            <person name="Land M."/>
            <person name="Hauser L."/>
            <person name="Jeffries C."/>
            <person name="Kyrpides N."/>
            <person name="Ivanova N."/>
            <person name="Ovchinnikova G."/>
            <person name="Brun Y.V."/>
            <person name="Woyke T."/>
        </authorList>
    </citation>
    <scope>NUCLEOTIDE SEQUENCE [LARGE SCALE GENOMIC DNA]</scope>
    <source>
        <strain evidence="4">ATCC 15261 / DSM 4724 / KCTC 12464 / NCIMB 9791 / VKM B-1370 / CB 48</strain>
    </source>
</reference>
<feature type="transmembrane region" description="Helical" evidence="1">
    <location>
        <begin position="12"/>
        <end position="39"/>
    </location>
</feature>
<sequence>MGLFDPIRVTLWWDYSYTLVDGVADGAALVSGIVGLWWIYVAARNADAIDDTIMQTTPAWAVGWFFVPILGLWKPYGAMKQIWLASQADSVNDPKASPILLIWWICFIFARIFEGVQRNAVRDDVQSIFRQPLWIALGLSVLSGIFFILIVKRTDQFQSQRPSEKIGVF</sequence>
<dbReference type="eggNOG" id="ENOG5031S6U">
    <property type="taxonomic scope" value="Bacteria"/>
</dbReference>
<dbReference type="KEGG" id="aex:Astex_3455"/>
<evidence type="ECO:0000313" key="3">
    <source>
        <dbReference type="EMBL" id="ADU15087.1"/>
    </source>
</evidence>
<dbReference type="Proteomes" id="UP000001492">
    <property type="component" value="Chromosome 2"/>
</dbReference>
<feature type="transmembrane region" description="Helical" evidence="1">
    <location>
        <begin position="96"/>
        <end position="113"/>
    </location>
</feature>
<feature type="transmembrane region" description="Helical" evidence="1">
    <location>
        <begin position="133"/>
        <end position="151"/>
    </location>
</feature>
<keyword evidence="1" id="KW-1133">Transmembrane helix</keyword>
<keyword evidence="4" id="KW-1185">Reference proteome</keyword>
<dbReference type="EMBL" id="CP002396">
    <property type="protein sequence ID" value="ADU15087.1"/>
    <property type="molecule type" value="Genomic_DNA"/>
</dbReference>
<proteinExistence type="predicted"/>
<evidence type="ECO:0000256" key="1">
    <source>
        <dbReference type="SAM" id="Phobius"/>
    </source>
</evidence>
<feature type="domain" description="DUF4328" evidence="2">
    <location>
        <begin position="20"/>
        <end position="154"/>
    </location>
</feature>
<evidence type="ECO:0000313" key="4">
    <source>
        <dbReference type="Proteomes" id="UP000001492"/>
    </source>
</evidence>
<organism evidence="3 4">
    <name type="scientific">Asticcacaulis excentricus (strain ATCC 15261 / DSM 4724 / KCTC 12464 / NCIMB 9791 / VKM B-1370 / CB 48)</name>
    <dbReference type="NCBI Taxonomy" id="573065"/>
    <lineage>
        <taxon>Bacteria</taxon>
        <taxon>Pseudomonadati</taxon>
        <taxon>Pseudomonadota</taxon>
        <taxon>Alphaproteobacteria</taxon>
        <taxon>Caulobacterales</taxon>
        <taxon>Caulobacteraceae</taxon>
        <taxon>Asticcacaulis</taxon>
    </lineage>
</organism>
<protein>
    <recommendedName>
        <fullName evidence="2">DUF4328 domain-containing protein</fullName>
    </recommendedName>
</protein>
<keyword evidence="1" id="KW-0812">Transmembrane</keyword>
<name>E8RUB6_ASTEC</name>
<accession>E8RUB6</accession>
<dbReference type="InterPro" id="IPR025565">
    <property type="entry name" value="DUF4328"/>
</dbReference>
<dbReference type="AlphaFoldDB" id="E8RUB6"/>